<evidence type="ECO:0000259" key="5">
    <source>
        <dbReference type="PROSITE" id="PS51891"/>
    </source>
</evidence>
<keyword evidence="2" id="KW-0479">Metal-binding</keyword>
<keyword evidence="7" id="KW-1185">Reference proteome</keyword>
<dbReference type="InterPro" id="IPR006913">
    <property type="entry name" value="CENP-V/GFA"/>
</dbReference>
<dbReference type="PROSITE" id="PS51891">
    <property type="entry name" value="CENP_V_GFA"/>
    <property type="match status" value="1"/>
</dbReference>
<dbReference type="Gene3D" id="3.90.1590.10">
    <property type="entry name" value="glutathione-dependent formaldehyde- activating enzyme (gfa)"/>
    <property type="match status" value="1"/>
</dbReference>
<keyword evidence="3" id="KW-0862">Zinc</keyword>
<dbReference type="Pfam" id="PF04828">
    <property type="entry name" value="GFA"/>
    <property type="match status" value="1"/>
</dbReference>
<dbReference type="PANTHER" id="PTHR33337:SF40">
    <property type="entry name" value="CENP-V_GFA DOMAIN-CONTAINING PROTEIN-RELATED"/>
    <property type="match status" value="1"/>
</dbReference>
<name>A0ABS5EC60_9PROT</name>
<sequence>MLKGGCFCGYVRYEAGGAPFHSTVCHCSMCRRVAGAPMVAWFSVPRAEYRVVAGESTRFASSPQAFRTFCPRCGTPLTFEAAYSPDEIDITTVSLDDPEAMPPADHTRTATQLSWVHLDDGLPAYPELRTEG</sequence>
<accession>A0ABS5EC60</accession>
<dbReference type="SUPFAM" id="SSF51316">
    <property type="entry name" value="Mss4-like"/>
    <property type="match status" value="1"/>
</dbReference>
<dbReference type="RefSeq" id="WP_211865933.1">
    <property type="nucleotide sequence ID" value="NZ_JAAEDI010000003.1"/>
</dbReference>
<organism evidence="6 7">
    <name type="scientific">Neoroseomonas terrae</name>
    <dbReference type="NCBI Taxonomy" id="424799"/>
    <lineage>
        <taxon>Bacteria</taxon>
        <taxon>Pseudomonadati</taxon>
        <taxon>Pseudomonadota</taxon>
        <taxon>Alphaproteobacteria</taxon>
        <taxon>Acetobacterales</taxon>
        <taxon>Acetobacteraceae</taxon>
        <taxon>Neoroseomonas</taxon>
    </lineage>
</organism>
<gene>
    <name evidence="6" type="ORF">GXW78_02925</name>
</gene>
<dbReference type="EMBL" id="JAAEDI010000003">
    <property type="protein sequence ID" value="MBR0648603.1"/>
    <property type="molecule type" value="Genomic_DNA"/>
</dbReference>
<evidence type="ECO:0000256" key="2">
    <source>
        <dbReference type="ARBA" id="ARBA00022723"/>
    </source>
</evidence>
<reference evidence="7" key="1">
    <citation type="journal article" date="2021" name="Syst. Appl. Microbiol.">
        <title>Roseomonas hellenica sp. nov., isolated from roots of wild-growing Alkanna tinctoria.</title>
        <authorList>
            <person name="Rat A."/>
            <person name="Naranjo H.D."/>
            <person name="Lebbe L."/>
            <person name="Cnockaert M."/>
            <person name="Krigas N."/>
            <person name="Grigoriadou K."/>
            <person name="Maloupa E."/>
            <person name="Willems A."/>
        </authorList>
    </citation>
    <scope>NUCLEOTIDE SEQUENCE [LARGE SCALE GENOMIC DNA]</scope>
    <source>
        <strain evidence="7">LMG 31159</strain>
    </source>
</reference>
<evidence type="ECO:0000256" key="4">
    <source>
        <dbReference type="ARBA" id="ARBA00023239"/>
    </source>
</evidence>
<dbReference type="PANTHER" id="PTHR33337">
    <property type="entry name" value="GFA DOMAIN-CONTAINING PROTEIN"/>
    <property type="match status" value="1"/>
</dbReference>
<proteinExistence type="inferred from homology"/>
<evidence type="ECO:0000313" key="7">
    <source>
        <dbReference type="Proteomes" id="UP000698752"/>
    </source>
</evidence>
<dbReference type="InterPro" id="IPR011057">
    <property type="entry name" value="Mss4-like_sf"/>
</dbReference>
<evidence type="ECO:0000256" key="1">
    <source>
        <dbReference type="ARBA" id="ARBA00005495"/>
    </source>
</evidence>
<dbReference type="Proteomes" id="UP000698752">
    <property type="component" value="Unassembled WGS sequence"/>
</dbReference>
<feature type="domain" description="CENP-V/GFA" evidence="5">
    <location>
        <begin position="2"/>
        <end position="105"/>
    </location>
</feature>
<evidence type="ECO:0000256" key="3">
    <source>
        <dbReference type="ARBA" id="ARBA00022833"/>
    </source>
</evidence>
<evidence type="ECO:0000313" key="6">
    <source>
        <dbReference type="EMBL" id="MBR0648603.1"/>
    </source>
</evidence>
<comment type="caution">
    <text evidence="6">The sequence shown here is derived from an EMBL/GenBank/DDBJ whole genome shotgun (WGS) entry which is preliminary data.</text>
</comment>
<protein>
    <submittedName>
        <fullName evidence="6">GFA family protein</fullName>
    </submittedName>
</protein>
<keyword evidence="4" id="KW-0456">Lyase</keyword>
<comment type="similarity">
    <text evidence="1">Belongs to the Gfa family.</text>
</comment>